<evidence type="ECO:0000256" key="1">
    <source>
        <dbReference type="ARBA" id="ARBA00006068"/>
    </source>
</evidence>
<dbReference type="EMBL" id="BAABJQ010000022">
    <property type="protein sequence ID" value="GAA5194624.1"/>
    <property type="molecule type" value="Genomic_DNA"/>
</dbReference>
<dbReference type="Pfam" id="PF03816">
    <property type="entry name" value="LytR_cpsA_psr"/>
    <property type="match status" value="1"/>
</dbReference>
<feature type="domain" description="Cell envelope-related transcriptional attenuator" evidence="4">
    <location>
        <begin position="125"/>
        <end position="274"/>
    </location>
</feature>
<dbReference type="PANTHER" id="PTHR33392">
    <property type="entry name" value="POLYISOPRENYL-TEICHOIC ACID--PEPTIDOGLYCAN TEICHOIC ACID TRANSFERASE TAGU"/>
    <property type="match status" value="1"/>
</dbReference>
<dbReference type="InterPro" id="IPR004474">
    <property type="entry name" value="LytR_CpsA_psr"/>
</dbReference>
<feature type="region of interest" description="Disordered" evidence="2">
    <location>
        <begin position="1"/>
        <end position="36"/>
    </location>
</feature>
<feature type="compositionally biased region" description="Basic residues" evidence="2">
    <location>
        <begin position="17"/>
        <end position="31"/>
    </location>
</feature>
<keyword evidence="3" id="KW-0812">Transmembrane</keyword>
<accession>A0ABP9SEZ5</accession>
<evidence type="ECO:0000259" key="4">
    <source>
        <dbReference type="Pfam" id="PF03816"/>
    </source>
</evidence>
<sequence>MRDTAVDDTSPAWQDRGRHHQGRHHQGRHRVTRETRANLPEPVGHWKRALVVLLSLLLLFCGGLATTGYLLMHHYEGRVSREDLLGPARRPGTDGQPDSGPLNLLLLGSDSRAGEPDQDEYPGQRSDAVMLIHVNRDRDEAAVISIPRDSYVYVPASGSDWSGGMNKLNAALALGGAPLAAQTVTRLTGVQLNGALIATFSATREMVDAVGGVDVCLPYTVTSTDTKRVWPEGCHHLNGDEADDLARQRHDLPDADLSRIHDQQLIIQAIARKVTTGKLLTNPLQLSKLVSTAAGALVVDKDLDLTKLALALRKIKPANVRYATVPYSNLDLQTPQGSAVELDEAKSKALFAAVRDDTVTGMLSTNP</sequence>
<dbReference type="Gene3D" id="3.40.630.190">
    <property type="entry name" value="LCP protein"/>
    <property type="match status" value="1"/>
</dbReference>
<evidence type="ECO:0000313" key="6">
    <source>
        <dbReference type="Proteomes" id="UP001501570"/>
    </source>
</evidence>
<feature type="region of interest" description="Disordered" evidence="2">
    <location>
        <begin position="84"/>
        <end position="122"/>
    </location>
</feature>
<dbReference type="PANTHER" id="PTHR33392:SF6">
    <property type="entry name" value="POLYISOPRENYL-TEICHOIC ACID--PEPTIDOGLYCAN TEICHOIC ACID TRANSFERASE TAGU"/>
    <property type="match status" value="1"/>
</dbReference>
<reference evidence="6" key="1">
    <citation type="journal article" date="2019" name="Int. J. Syst. Evol. Microbiol.">
        <title>The Global Catalogue of Microorganisms (GCM) 10K type strain sequencing project: providing services to taxonomists for standard genome sequencing and annotation.</title>
        <authorList>
            <consortium name="The Broad Institute Genomics Platform"/>
            <consortium name="The Broad Institute Genome Sequencing Center for Infectious Disease"/>
            <person name="Wu L."/>
            <person name="Ma J."/>
        </authorList>
    </citation>
    <scope>NUCLEOTIDE SEQUENCE [LARGE SCALE GENOMIC DNA]</scope>
    <source>
        <strain evidence="6">JCM 18304</strain>
    </source>
</reference>
<dbReference type="Proteomes" id="UP001501570">
    <property type="component" value="Unassembled WGS sequence"/>
</dbReference>
<keyword evidence="6" id="KW-1185">Reference proteome</keyword>
<comment type="similarity">
    <text evidence="1">Belongs to the LytR/CpsA/Psr (LCP) family.</text>
</comment>
<comment type="caution">
    <text evidence="5">The sequence shown here is derived from an EMBL/GenBank/DDBJ whole genome shotgun (WGS) entry which is preliminary data.</text>
</comment>
<name>A0ABP9SEZ5_9ACTN</name>
<evidence type="ECO:0000256" key="3">
    <source>
        <dbReference type="SAM" id="Phobius"/>
    </source>
</evidence>
<protein>
    <recommendedName>
        <fullName evidence="4">Cell envelope-related transcriptional attenuator domain-containing protein</fullName>
    </recommendedName>
</protein>
<dbReference type="InterPro" id="IPR050922">
    <property type="entry name" value="LytR/CpsA/Psr_CW_biosynth"/>
</dbReference>
<dbReference type="NCBIfam" id="TIGR00350">
    <property type="entry name" value="lytR_cpsA_psr"/>
    <property type="match status" value="1"/>
</dbReference>
<gene>
    <name evidence="5" type="ORF">GCM10023322_59410</name>
</gene>
<evidence type="ECO:0000256" key="2">
    <source>
        <dbReference type="SAM" id="MobiDB-lite"/>
    </source>
</evidence>
<keyword evidence="3" id="KW-1133">Transmembrane helix</keyword>
<organism evidence="5 6">
    <name type="scientific">Rugosimonospora acidiphila</name>
    <dbReference type="NCBI Taxonomy" id="556531"/>
    <lineage>
        <taxon>Bacteria</taxon>
        <taxon>Bacillati</taxon>
        <taxon>Actinomycetota</taxon>
        <taxon>Actinomycetes</taxon>
        <taxon>Micromonosporales</taxon>
        <taxon>Micromonosporaceae</taxon>
        <taxon>Rugosimonospora</taxon>
    </lineage>
</organism>
<proteinExistence type="inferred from homology"/>
<feature type="transmembrane region" description="Helical" evidence="3">
    <location>
        <begin position="49"/>
        <end position="71"/>
    </location>
</feature>
<evidence type="ECO:0000313" key="5">
    <source>
        <dbReference type="EMBL" id="GAA5194624.1"/>
    </source>
</evidence>
<keyword evidence="3" id="KW-0472">Membrane</keyword>